<dbReference type="AlphaFoldDB" id="A0A1V6MGY1"/>
<sequence length="262" mass="28999">MPRAPRKPPEPAKPLVRVPTRIGSLDTAAVIGQLRQLHEEAEDAHIDRMPADQELFGALLYLETHARALKDMSMRRASAIERVRLWEYLREQVNVHQARAVEDARAANAEWAELAPALAVRAPSAAYNKGLRLRAAAMQNPAQPDRPVRRTPEAVLLAERQAAAKAAAERRAEEEAARRHALMTPVARRLLEHRADLDDDDDITFWLDQIEAVLPHCETPTQFVSLGTYVKAVVRALQKGGMPQASEDAQAAYEAAVAIVSV</sequence>
<accession>A0A1V6MGY1</accession>
<comment type="caution">
    <text evidence="1">The sequence shown here is derived from an EMBL/GenBank/DDBJ whole genome shotgun (WGS) entry which is preliminary data.</text>
</comment>
<gene>
    <name evidence="1" type="ORF">BM536_038475</name>
</gene>
<protein>
    <submittedName>
        <fullName evidence="1">Uncharacterized protein</fullName>
    </submittedName>
</protein>
<dbReference type="EMBL" id="MPOH02000061">
    <property type="protein sequence ID" value="OQD51720.1"/>
    <property type="molecule type" value="Genomic_DNA"/>
</dbReference>
<proteinExistence type="predicted"/>
<organism evidence="1 2">
    <name type="scientific">Streptomyces phaeoluteigriseus</name>
    <dbReference type="NCBI Taxonomy" id="114686"/>
    <lineage>
        <taxon>Bacteria</taxon>
        <taxon>Bacillati</taxon>
        <taxon>Actinomycetota</taxon>
        <taxon>Actinomycetes</taxon>
        <taxon>Kitasatosporales</taxon>
        <taxon>Streptomycetaceae</taxon>
        <taxon>Streptomyces</taxon>
        <taxon>Streptomyces aurantiacus group</taxon>
    </lineage>
</organism>
<evidence type="ECO:0000313" key="2">
    <source>
        <dbReference type="Proteomes" id="UP000184286"/>
    </source>
</evidence>
<reference evidence="2" key="1">
    <citation type="submission" date="2016-11" db="EMBL/GenBank/DDBJ databases">
        <authorList>
            <person name="Schniete J.K."/>
            <person name="Salih T."/>
            <person name="Algora Gallardo L."/>
            <person name="Martinez Fernandez S."/>
            <person name="Herron P.R."/>
        </authorList>
    </citation>
    <scope>NUCLEOTIDE SEQUENCE [LARGE SCALE GENOMIC DNA]</scope>
    <source>
        <strain evidence="2">DSM 41896</strain>
    </source>
</reference>
<name>A0A1V6MGY1_9ACTN</name>
<reference evidence="1 2" key="2">
    <citation type="submission" date="2017-02" db="EMBL/GenBank/DDBJ databases">
        <title>Draft genome sequence of Streptomyces phaeoluteigriseus type strain DSM41896.</title>
        <authorList>
            <person name="Salih T.S."/>
            <person name="Algora Gallardo L."/>
            <person name="Melo Santos T."/>
            <person name="Filgueira Martinez S."/>
            <person name="Herron P.R."/>
        </authorList>
    </citation>
    <scope>NUCLEOTIDE SEQUENCE [LARGE SCALE GENOMIC DNA]</scope>
    <source>
        <strain evidence="1 2">DSM 41896</strain>
    </source>
</reference>
<dbReference type="Proteomes" id="UP000184286">
    <property type="component" value="Unassembled WGS sequence"/>
</dbReference>
<evidence type="ECO:0000313" key="1">
    <source>
        <dbReference type="EMBL" id="OQD51720.1"/>
    </source>
</evidence>